<dbReference type="EC" id="2.7.1.17" evidence="7"/>
<dbReference type="GO" id="GO:0042732">
    <property type="term" value="P:D-xylose metabolic process"/>
    <property type="evidence" value="ECO:0007669"/>
    <property type="project" value="UniProtKB-KW"/>
</dbReference>
<dbReference type="Proteomes" id="UP000033567">
    <property type="component" value="Unassembled WGS sequence"/>
</dbReference>
<feature type="domain" description="Carbohydrate kinase FGGY C-terminal" evidence="9">
    <location>
        <begin position="296"/>
        <end position="479"/>
    </location>
</feature>
<dbReference type="HAMAP" id="MF_02220">
    <property type="entry name" value="XylB"/>
    <property type="match status" value="1"/>
</dbReference>
<reference evidence="10 11" key="1">
    <citation type="submission" date="2014-12" db="EMBL/GenBank/DDBJ databases">
        <title>Comparative genomics of the lactic acid bacteria isolated from the honey bee gut.</title>
        <authorList>
            <person name="Ellegaard K.M."/>
            <person name="Tamarit D."/>
            <person name="Javelind E."/>
            <person name="Olofsson T."/>
            <person name="Andersson S.G."/>
            <person name="Vasquez A."/>
        </authorList>
    </citation>
    <scope>NUCLEOTIDE SEQUENCE [LARGE SCALE GENOMIC DNA]</scope>
    <source>
        <strain evidence="10 11">Bin7</strain>
    </source>
</reference>
<dbReference type="InterPro" id="IPR018485">
    <property type="entry name" value="FGGY_C"/>
</dbReference>
<evidence type="ECO:0000256" key="4">
    <source>
        <dbReference type="ARBA" id="ARBA00022741"/>
    </source>
</evidence>
<evidence type="ECO:0000256" key="3">
    <source>
        <dbReference type="ARBA" id="ARBA00022679"/>
    </source>
</evidence>
<keyword evidence="11" id="KW-1185">Reference proteome</keyword>
<dbReference type="PATRIC" id="fig|1684.5.peg.583"/>
<feature type="domain" description="Carbohydrate kinase FGGY N-terminal" evidence="8">
    <location>
        <begin position="156"/>
        <end position="287"/>
    </location>
</feature>
<feature type="binding site" evidence="7">
    <location>
        <begin position="73"/>
        <end position="74"/>
    </location>
    <ligand>
        <name>substrate</name>
    </ligand>
</feature>
<dbReference type="PIRSF" id="PIRSF000538">
    <property type="entry name" value="GlpK"/>
    <property type="match status" value="1"/>
</dbReference>
<name>A0A0F4L0L0_9BIFI</name>
<feature type="domain" description="Carbohydrate kinase FGGY N-terminal" evidence="8">
    <location>
        <begin position="7"/>
        <end position="104"/>
    </location>
</feature>
<comment type="caution">
    <text evidence="10">The sequence shown here is derived from an EMBL/GenBank/DDBJ whole genome shotgun (WGS) entry which is preliminary data.</text>
</comment>
<keyword evidence="3 7" id="KW-0808">Transferase</keyword>
<dbReference type="GO" id="GO:0004856">
    <property type="term" value="F:D-xylulokinase activity"/>
    <property type="evidence" value="ECO:0007669"/>
    <property type="project" value="UniProtKB-UniRule"/>
</dbReference>
<comment type="function">
    <text evidence="7">Catalyzes the phosphorylation of D-xylulose to D-xylulose 5-phosphate.</text>
</comment>
<proteinExistence type="inferred from homology"/>
<evidence type="ECO:0000256" key="6">
    <source>
        <dbReference type="ARBA" id="ARBA00022840"/>
    </source>
</evidence>
<evidence type="ECO:0000256" key="2">
    <source>
        <dbReference type="ARBA" id="ARBA00022629"/>
    </source>
</evidence>
<dbReference type="InterPro" id="IPR006000">
    <property type="entry name" value="Xylulokinase"/>
</dbReference>
<comment type="similarity">
    <text evidence="1 7">Belongs to the FGGY kinase family.</text>
</comment>
<sequence length="513" mass="54084">MNEILVAGVDTSTQSCKVRVTEARTGRLVRFGKAPHPAGTSVDPMAWWKAFQQASAQAGGLNDVSAISVGGQQHGMVLLDRQGQVIRDALLWNDTRSAPDADDLIIWLARSRTGEAGCAQAENDGPNKDPDPNQDLAMRGKQAWVRAVGSSPVASLTITKVAWVSRVEPNHARAIAAICLPHDWLSWVIAGHGPMADPGTEPGLEDLFTDRSDASGTGYYDPAADRYRRDLLAMALPDGMAERVILPKVLGPHQVGAKADPRIAGRDVPGGCIIAPGGGDNAMTALGLAMQVGDVSISLGTSGVAAAVSPVPAYDMSASVTGFADATGHWLPLACTINASRILDAGLAALGTDYDGLAELAEKSTPGAEGITLIPYFDGERTPNRPDAHARLEGLTLANTTRTNLARAFVEGLLCSQRDCLELLKRLGTTVSRILLVGGGAKSPAVRAYAPGILGMDVQLPRPDEYVAIGAARQAAWALTGDEEPPVWPVDVETTLTGAPCEQVYQQYLRWRG</sequence>
<dbReference type="InterPro" id="IPR018484">
    <property type="entry name" value="FGGY_N"/>
</dbReference>
<evidence type="ECO:0000313" key="10">
    <source>
        <dbReference type="EMBL" id="KJY51739.1"/>
    </source>
</evidence>
<organism evidence="10 11">
    <name type="scientific">Bifidobacterium mellis</name>
    <dbReference type="NCBI Taxonomy" id="1293823"/>
    <lineage>
        <taxon>Bacteria</taxon>
        <taxon>Bacillati</taxon>
        <taxon>Actinomycetota</taxon>
        <taxon>Actinomycetes</taxon>
        <taxon>Bifidobacteriales</taxon>
        <taxon>Bifidobacteriaceae</taxon>
        <taxon>Bifidobacterium</taxon>
    </lineage>
</organism>
<evidence type="ECO:0000256" key="5">
    <source>
        <dbReference type="ARBA" id="ARBA00022777"/>
    </source>
</evidence>
<evidence type="ECO:0000313" key="11">
    <source>
        <dbReference type="Proteomes" id="UP000033567"/>
    </source>
</evidence>
<evidence type="ECO:0000259" key="9">
    <source>
        <dbReference type="Pfam" id="PF02782"/>
    </source>
</evidence>
<feature type="site" description="Important for activity" evidence="7">
    <location>
        <position position="10"/>
    </location>
</feature>
<dbReference type="InterPro" id="IPR043129">
    <property type="entry name" value="ATPase_NBD"/>
</dbReference>
<keyword evidence="2 7" id="KW-0859">Xylose metabolism</keyword>
<dbReference type="Pfam" id="PF00370">
    <property type="entry name" value="FGGY_N"/>
    <property type="match status" value="2"/>
</dbReference>
<accession>A0A0F4L0L0</accession>
<dbReference type="PANTHER" id="PTHR43095">
    <property type="entry name" value="SUGAR KINASE"/>
    <property type="match status" value="1"/>
</dbReference>
<dbReference type="SUPFAM" id="SSF53067">
    <property type="entry name" value="Actin-like ATPase domain"/>
    <property type="match status" value="2"/>
</dbReference>
<keyword evidence="4 7" id="KW-0547">Nucleotide-binding</keyword>
<keyword evidence="5 7" id="KW-0418">Kinase</keyword>
<dbReference type="Pfam" id="PF02782">
    <property type="entry name" value="FGGY_C"/>
    <property type="match status" value="1"/>
</dbReference>
<evidence type="ECO:0000256" key="7">
    <source>
        <dbReference type="HAMAP-Rule" id="MF_02220"/>
    </source>
</evidence>
<dbReference type="Gene3D" id="3.30.420.40">
    <property type="match status" value="2"/>
</dbReference>
<dbReference type="EMBL" id="JWMF01000004">
    <property type="protein sequence ID" value="KJY51739.1"/>
    <property type="molecule type" value="Genomic_DNA"/>
</dbReference>
<dbReference type="GO" id="GO:0005524">
    <property type="term" value="F:ATP binding"/>
    <property type="evidence" value="ECO:0007669"/>
    <property type="project" value="UniProtKB-UniRule"/>
</dbReference>
<evidence type="ECO:0000256" key="1">
    <source>
        <dbReference type="ARBA" id="ARBA00009156"/>
    </source>
</evidence>
<gene>
    <name evidence="7" type="primary">xylB</name>
    <name evidence="10" type="ORF">JF70_05530</name>
</gene>
<keyword evidence="7" id="KW-0119">Carbohydrate metabolism</keyword>
<dbReference type="CDD" id="cd07809">
    <property type="entry name" value="ASKHA_NBD_FGGY_BaXK-like"/>
    <property type="match status" value="1"/>
</dbReference>
<evidence type="ECO:0000259" key="8">
    <source>
        <dbReference type="Pfam" id="PF00370"/>
    </source>
</evidence>
<protein>
    <recommendedName>
        <fullName evidence="7">Xylulose kinase</fullName>
        <shortName evidence="7">Xylulokinase</shortName>
        <ecNumber evidence="7">2.7.1.17</ecNumber>
    </recommendedName>
</protein>
<dbReference type="RefSeq" id="WP_045935213.1">
    <property type="nucleotide sequence ID" value="NZ_KQ033885.1"/>
</dbReference>
<dbReference type="InterPro" id="IPR000577">
    <property type="entry name" value="Carb_kinase_FGGY"/>
</dbReference>
<dbReference type="AlphaFoldDB" id="A0A0F4L0L0"/>
<dbReference type="InterPro" id="IPR050406">
    <property type="entry name" value="FGGY_Carb_Kinase"/>
</dbReference>
<dbReference type="PANTHER" id="PTHR43095:SF5">
    <property type="entry name" value="XYLULOSE KINASE"/>
    <property type="match status" value="1"/>
</dbReference>
<dbReference type="GO" id="GO:0005998">
    <property type="term" value="P:xylulose catabolic process"/>
    <property type="evidence" value="ECO:0007669"/>
    <property type="project" value="UniProtKB-UniRule"/>
</dbReference>
<feature type="active site" description="Proton acceptor" evidence="7">
    <location>
        <position position="280"/>
    </location>
</feature>
<keyword evidence="6 7" id="KW-0067">ATP-binding</keyword>
<comment type="catalytic activity">
    <reaction evidence="7">
        <text>D-xylulose + ATP = D-xylulose 5-phosphate + ADP + H(+)</text>
        <dbReference type="Rhea" id="RHEA:10964"/>
        <dbReference type="ChEBI" id="CHEBI:15378"/>
        <dbReference type="ChEBI" id="CHEBI:17140"/>
        <dbReference type="ChEBI" id="CHEBI:30616"/>
        <dbReference type="ChEBI" id="CHEBI:57737"/>
        <dbReference type="ChEBI" id="CHEBI:456216"/>
        <dbReference type="EC" id="2.7.1.17"/>
    </reaction>
</comment>